<gene>
    <name evidence="3" type="ORF">MGL_2716</name>
</gene>
<dbReference type="KEGG" id="mgl:MGL_2716"/>
<reference evidence="3 4" key="1">
    <citation type="journal article" date="2007" name="Proc. Natl. Acad. Sci. U.S.A.">
        <title>Dandruff-associated Malassezia genomes reveal convergent and divergent virulence traits shared with plant and human fungal pathogens.</title>
        <authorList>
            <person name="Xu J."/>
            <person name="Saunders C.W."/>
            <person name="Hu P."/>
            <person name="Grant R.A."/>
            <person name="Boekhout T."/>
            <person name="Kuramae E.E."/>
            <person name="Kronstad J.W."/>
            <person name="Deangelis Y.M."/>
            <person name="Reeder N.L."/>
            <person name="Johnstone K.R."/>
            <person name="Leland M."/>
            <person name="Fieno A.M."/>
            <person name="Begley W.M."/>
            <person name="Sun Y."/>
            <person name="Lacey M.P."/>
            <person name="Chaudhary T."/>
            <person name="Keough T."/>
            <person name="Chu L."/>
            <person name="Sears R."/>
            <person name="Yuan B."/>
            <person name="Dawson T.L.Jr."/>
        </authorList>
    </citation>
    <scope>NUCLEOTIDE SEQUENCE [LARGE SCALE GENOMIC DNA]</scope>
    <source>
        <strain evidence="4">ATCC MYA-4612 / CBS 7966</strain>
    </source>
</reference>
<evidence type="ECO:0000256" key="1">
    <source>
        <dbReference type="SAM" id="Phobius"/>
    </source>
</evidence>
<keyword evidence="1" id="KW-0812">Transmembrane</keyword>
<evidence type="ECO:0000256" key="2">
    <source>
        <dbReference type="SAM" id="SignalP"/>
    </source>
</evidence>
<dbReference type="InParanoid" id="A8Q540"/>
<dbReference type="EMBL" id="AAYY01000009">
    <property type="protein sequence ID" value="EDP43120.1"/>
    <property type="molecule type" value="Genomic_DNA"/>
</dbReference>
<dbReference type="AlphaFoldDB" id="A8Q540"/>
<feature type="signal peptide" evidence="2">
    <location>
        <begin position="1"/>
        <end position="24"/>
    </location>
</feature>
<sequence>MPSVAMLYASLSTVFLLVLRVIWASKEPVNLGLDSRSRSAINNQAGQLLPMHLTQITSAWNPLAGHTGLTEWIIRHIMGGMSAGVALAAVLPMHPIFGALVILCGLSVQAFVREQLGMPWDATFLSWDATSRYCHA</sequence>
<dbReference type="VEuPathDB" id="FungiDB:MGL_2716"/>
<proteinExistence type="predicted"/>
<dbReference type="GeneID" id="5854639"/>
<keyword evidence="1" id="KW-0472">Membrane</keyword>
<keyword evidence="4" id="KW-1185">Reference proteome</keyword>
<accession>A8Q540</accession>
<evidence type="ECO:0000313" key="4">
    <source>
        <dbReference type="Proteomes" id="UP000008837"/>
    </source>
</evidence>
<evidence type="ECO:0008006" key="5">
    <source>
        <dbReference type="Google" id="ProtNLM"/>
    </source>
</evidence>
<comment type="caution">
    <text evidence="3">The sequence shown here is derived from an EMBL/GenBank/DDBJ whole genome shotgun (WGS) entry which is preliminary data.</text>
</comment>
<dbReference type="RefSeq" id="XP_001730334.1">
    <property type="nucleotide sequence ID" value="XM_001730282.1"/>
</dbReference>
<name>A8Q540_MALGO</name>
<evidence type="ECO:0000313" key="3">
    <source>
        <dbReference type="EMBL" id="EDP43120.1"/>
    </source>
</evidence>
<dbReference type="OrthoDB" id="2192830at2759"/>
<dbReference type="Proteomes" id="UP000008837">
    <property type="component" value="Unassembled WGS sequence"/>
</dbReference>
<keyword evidence="2" id="KW-0732">Signal</keyword>
<protein>
    <recommendedName>
        <fullName evidence="5">Bicarbonate transporter-like transmembrane domain-containing protein</fullName>
    </recommendedName>
</protein>
<feature type="transmembrane region" description="Helical" evidence="1">
    <location>
        <begin position="85"/>
        <end position="108"/>
    </location>
</feature>
<feature type="chain" id="PRO_5002728093" description="Bicarbonate transporter-like transmembrane domain-containing protein" evidence="2">
    <location>
        <begin position="25"/>
        <end position="136"/>
    </location>
</feature>
<keyword evidence="1" id="KW-1133">Transmembrane helix</keyword>
<organism evidence="3 4">
    <name type="scientific">Malassezia globosa (strain ATCC MYA-4612 / CBS 7966)</name>
    <name type="common">Dandruff-associated fungus</name>
    <dbReference type="NCBI Taxonomy" id="425265"/>
    <lineage>
        <taxon>Eukaryota</taxon>
        <taxon>Fungi</taxon>
        <taxon>Dikarya</taxon>
        <taxon>Basidiomycota</taxon>
        <taxon>Ustilaginomycotina</taxon>
        <taxon>Malasseziomycetes</taxon>
        <taxon>Malasseziales</taxon>
        <taxon>Malasseziaceae</taxon>
        <taxon>Malassezia</taxon>
    </lineage>
</organism>